<evidence type="ECO:0000313" key="2">
    <source>
        <dbReference type="Proteomes" id="UP000216033"/>
    </source>
</evidence>
<accession>A0A270BHB7</accession>
<evidence type="ECO:0000313" key="1">
    <source>
        <dbReference type="EMBL" id="PAL24001.1"/>
    </source>
</evidence>
<gene>
    <name evidence="1" type="ORF">B9K05_09520</name>
</gene>
<dbReference type="AlphaFoldDB" id="A0A270BHB7"/>
<protein>
    <submittedName>
        <fullName evidence="1">Uncharacterized protein</fullName>
    </submittedName>
</protein>
<dbReference type="EMBL" id="NDFP01000009">
    <property type="protein sequence ID" value="PAL24001.1"/>
    <property type="molecule type" value="Genomic_DNA"/>
</dbReference>
<proteinExistence type="predicted"/>
<organism evidence="1 2">
    <name type="scientific">Acetobacter syzygii</name>
    <dbReference type="NCBI Taxonomy" id="146476"/>
    <lineage>
        <taxon>Bacteria</taxon>
        <taxon>Pseudomonadati</taxon>
        <taxon>Pseudomonadota</taxon>
        <taxon>Alphaproteobacteria</taxon>
        <taxon>Acetobacterales</taxon>
        <taxon>Acetobacteraceae</taxon>
        <taxon>Acetobacter</taxon>
    </lineage>
</organism>
<keyword evidence="2" id="KW-1185">Reference proteome</keyword>
<reference evidence="1 2" key="1">
    <citation type="submission" date="2017-04" db="EMBL/GenBank/DDBJ databases">
        <title>Kefir bacterial isolates.</title>
        <authorList>
            <person name="Kim Y."/>
            <person name="Blasche S."/>
            <person name="Patil K.R."/>
        </authorList>
    </citation>
    <scope>NUCLEOTIDE SEQUENCE [LARGE SCALE GENOMIC DNA]</scope>
    <source>
        <strain evidence="1 2">KR-2</strain>
    </source>
</reference>
<dbReference type="Proteomes" id="UP000216033">
    <property type="component" value="Unassembled WGS sequence"/>
</dbReference>
<name>A0A270BHB7_9PROT</name>
<sequence length="155" mass="18380">MGFKEIFPTINIGEMQLYLRKGNIVESLSIYFGRVKKEDFNYEESFERAPFVSLAMLGIDTQQDDLYFKEQVSVKIDREKHVVCINFGERKKIYQTFSLAHDLIVHADKDNNLATMVFRNFRWIDIETEPSIPWQHTGKKQSPFFALIKYLRKLF</sequence>
<comment type="caution">
    <text evidence="1">The sequence shown here is derived from an EMBL/GenBank/DDBJ whole genome shotgun (WGS) entry which is preliminary data.</text>
</comment>